<accession>A0ABV9DGU8</accession>
<keyword evidence="1" id="KW-0966">Cell projection</keyword>
<dbReference type="EMBL" id="JBHSFU010000004">
    <property type="protein sequence ID" value="MFC4557529.1"/>
    <property type="molecule type" value="Genomic_DNA"/>
</dbReference>
<dbReference type="RefSeq" id="WP_390293504.1">
    <property type="nucleotide sequence ID" value="NZ_JBHSFU010000004.1"/>
</dbReference>
<comment type="caution">
    <text evidence="1">The sequence shown here is derived from an EMBL/GenBank/DDBJ whole genome shotgun (WGS) entry which is preliminary data.</text>
</comment>
<evidence type="ECO:0000313" key="1">
    <source>
        <dbReference type="EMBL" id="MFC4557529.1"/>
    </source>
</evidence>
<organism evidence="1 2">
    <name type="scientific">Virgibacillus kekensis</name>
    <dbReference type="NCBI Taxonomy" id="202261"/>
    <lineage>
        <taxon>Bacteria</taxon>
        <taxon>Bacillati</taxon>
        <taxon>Bacillota</taxon>
        <taxon>Bacilli</taxon>
        <taxon>Bacillales</taxon>
        <taxon>Bacillaceae</taxon>
        <taxon>Virgibacillus</taxon>
    </lineage>
</organism>
<evidence type="ECO:0000313" key="2">
    <source>
        <dbReference type="Proteomes" id="UP001595989"/>
    </source>
</evidence>
<gene>
    <name evidence="1" type="ORF">ACFO3D_04825</name>
</gene>
<protein>
    <submittedName>
        <fullName evidence="1">TIGR03826 family flagellar region protein</fullName>
    </submittedName>
</protein>
<sequence length="138" mass="16088">MAELANCSRCDAVFVKTVRDICKTCYQEEEAAFEVVYRFLRDRKNREATMMEISKATGVEEHLIIKFIKEKRLRTSQFPKLAYPCERCGVEIVKGRLCGNCSADIHQGLTQHEESEKRKAEKEIRENHTYYAYGVDKK</sequence>
<keyword evidence="1" id="KW-0969">Cilium</keyword>
<name>A0ABV9DGU8_9BACI</name>
<dbReference type="Proteomes" id="UP001595989">
    <property type="component" value="Unassembled WGS sequence"/>
</dbReference>
<dbReference type="NCBIfam" id="TIGR03826">
    <property type="entry name" value="YvyF"/>
    <property type="match status" value="1"/>
</dbReference>
<keyword evidence="1" id="KW-0282">Flagellum</keyword>
<reference evidence="2" key="1">
    <citation type="journal article" date="2019" name="Int. J. Syst. Evol. Microbiol.">
        <title>The Global Catalogue of Microorganisms (GCM) 10K type strain sequencing project: providing services to taxonomists for standard genome sequencing and annotation.</title>
        <authorList>
            <consortium name="The Broad Institute Genomics Platform"/>
            <consortium name="The Broad Institute Genome Sequencing Center for Infectious Disease"/>
            <person name="Wu L."/>
            <person name="Ma J."/>
        </authorList>
    </citation>
    <scope>NUCLEOTIDE SEQUENCE [LARGE SCALE GENOMIC DNA]</scope>
    <source>
        <strain evidence="2">CGMCC 4.7426</strain>
    </source>
</reference>
<proteinExistence type="predicted"/>
<keyword evidence="2" id="KW-1185">Reference proteome</keyword>
<dbReference type="InterPro" id="IPR022258">
    <property type="entry name" value="Flagellar_operon_YvyF"/>
</dbReference>